<name>A0ABV4CAC3_9MYCO</name>
<sequence>MSGVATAVAEQSVVSGGRPVENPYRLKDHYRMSSERISVDPASLRTAADGNAAAASQLDDYSRACKQWIADVEQEFLRCHGPVAAPVGTAMRAFFDGVGEQATGASGEHSAMGDNLANAAGRYEDADHAGATAVNAAAGGAL</sequence>
<reference evidence="1 2" key="1">
    <citation type="submission" date="2024-08" db="EMBL/GenBank/DDBJ databases">
        <title>Mycobacterium servetensis sp. nov., a novel rapid-growing mycobacterial species recovered from a human patient in Zaragoza, Spain.</title>
        <authorList>
            <person name="Tristancho-Baro A.I."/>
            <person name="Buenestado-Serrano S."/>
            <person name="Garcia De Viedma D."/>
            <person name="Milagro-Beamonte A."/>
            <person name="Burillo N."/>
            <person name="Sanz S."/>
            <person name="Lopez-Calleja A.I."/>
            <person name="Penas-Utrilla D."/>
            <person name="Guardingo M."/>
            <person name="Garcia M.J."/>
            <person name="Vinuelas-Bayon J."/>
        </authorList>
    </citation>
    <scope>NUCLEOTIDE SEQUENCE [LARGE SCALE GENOMIC DNA]</scope>
    <source>
        <strain evidence="2">HUMS_12744610</strain>
    </source>
</reference>
<evidence type="ECO:0000313" key="1">
    <source>
        <dbReference type="EMBL" id="MEY8018837.1"/>
    </source>
</evidence>
<organism evidence="1 2">
    <name type="scientific">Mycobacterium servetii</name>
    <dbReference type="NCBI Taxonomy" id="3237418"/>
    <lineage>
        <taxon>Bacteria</taxon>
        <taxon>Bacillati</taxon>
        <taxon>Actinomycetota</taxon>
        <taxon>Actinomycetes</taxon>
        <taxon>Mycobacteriales</taxon>
        <taxon>Mycobacteriaceae</taxon>
        <taxon>Mycobacterium</taxon>
    </lineage>
</organism>
<dbReference type="RefSeq" id="WP_369741902.1">
    <property type="nucleotide sequence ID" value="NZ_JBGEDP010000002.1"/>
</dbReference>
<keyword evidence="2" id="KW-1185">Reference proteome</keyword>
<gene>
    <name evidence="1" type="ORF">AB8998_29610</name>
</gene>
<evidence type="ECO:0000313" key="2">
    <source>
        <dbReference type="Proteomes" id="UP001564760"/>
    </source>
</evidence>
<dbReference type="Proteomes" id="UP001564760">
    <property type="component" value="Unassembled WGS sequence"/>
</dbReference>
<dbReference type="Pfam" id="PF10824">
    <property type="entry name" value="T7SS_ESX_EspC"/>
    <property type="match status" value="1"/>
</dbReference>
<dbReference type="EMBL" id="JBGEDP010000002">
    <property type="protein sequence ID" value="MEY8018837.1"/>
    <property type="molecule type" value="Genomic_DNA"/>
</dbReference>
<dbReference type="InterPro" id="IPR022536">
    <property type="entry name" value="EspC"/>
</dbReference>
<accession>A0ABV4CAC3</accession>
<comment type="caution">
    <text evidence="1">The sequence shown here is derived from an EMBL/GenBank/DDBJ whole genome shotgun (WGS) entry which is preliminary data.</text>
</comment>
<proteinExistence type="predicted"/>
<protein>
    <submittedName>
        <fullName evidence="1">Type VII secretion target</fullName>
    </submittedName>
</protein>